<gene>
    <name evidence="2" type="ORF">I7I53_07786</name>
</gene>
<evidence type="ECO:0000313" key="3">
    <source>
        <dbReference type="Proteomes" id="UP000663419"/>
    </source>
</evidence>
<feature type="signal peptide" evidence="1">
    <location>
        <begin position="1"/>
        <end position="18"/>
    </location>
</feature>
<dbReference type="AlphaFoldDB" id="A0A8A1LDS7"/>
<evidence type="ECO:0000256" key="1">
    <source>
        <dbReference type="SAM" id="SignalP"/>
    </source>
</evidence>
<sequence length="78" mass="8102">MLFTFLCLTLSMVPLSSGHSISISDYVLFVVQGAFVTSPVEVLSGALSVALTCILWWLGPALRPCSAGFSLPSPVAGA</sequence>
<reference evidence="2" key="1">
    <citation type="submission" date="2021-01" db="EMBL/GenBank/DDBJ databases">
        <title>Chromosome-level genome assembly of a human fungal pathogen reveals clustering of transcriptionally co-regulated genes.</title>
        <authorList>
            <person name="Voorhies M."/>
            <person name="Cohen S."/>
            <person name="Shea T.P."/>
            <person name="Petrus S."/>
            <person name="Munoz J.F."/>
            <person name="Poplawski S."/>
            <person name="Goldman W.E."/>
            <person name="Michael T."/>
            <person name="Cuomo C.A."/>
            <person name="Sil A."/>
            <person name="Beyhan S."/>
        </authorList>
    </citation>
    <scope>NUCLEOTIDE SEQUENCE</scope>
    <source>
        <strain evidence="2">H88</strain>
    </source>
</reference>
<evidence type="ECO:0000313" key="2">
    <source>
        <dbReference type="EMBL" id="QSS52219.1"/>
    </source>
</evidence>
<keyword evidence="1" id="KW-0732">Signal</keyword>
<proteinExistence type="predicted"/>
<feature type="chain" id="PRO_5033995518" evidence="1">
    <location>
        <begin position="19"/>
        <end position="78"/>
    </location>
</feature>
<dbReference type="VEuPathDB" id="FungiDB:I7I53_07786"/>
<dbReference type="Proteomes" id="UP000663419">
    <property type="component" value="Chromosome 2"/>
</dbReference>
<organism evidence="2 3">
    <name type="scientific">Ajellomyces capsulatus (strain H88)</name>
    <name type="common">Darling's disease fungus</name>
    <name type="synonym">Histoplasma capsulatum</name>
    <dbReference type="NCBI Taxonomy" id="544711"/>
    <lineage>
        <taxon>Eukaryota</taxon>
        <taxon>Fungi</taxon>
        <taxon>Dikarya</taxon>
        <taxon>Ascomycota</taxon>
        <taxon>Pezizomycotina</taxon>
        <taxon>Eurotiomycetes</taxon>
        <taxon>Eurotiomycetidae</taxon>
        <taxon>Onygenales</taxon>
        <taxon>Ajellomycetaceae</taxon>
        <taxon>Histoplasma</taxon>
    </lineage>
</organism>
<protein>
    <submittedName>
        <fullName evidence="2">Uncharacterized protein</fullName>
    </submittedName>
</protein>
<accession>A0A8A1LDS7</accession>
<name>A0A8A1LDS7_AJEC8</name>
<dbReference type="EMBL" id="CP069103">
    <property type="protein sequence ID" value="QSS52219.1"/>
    <property type="molecule type" value="Genomic_DNA"/>
</dbReference>